<dbReference type="GO" id="GO:0005886">
    <property type="term" value="C:plasma membrane"/>
    <property type="evidence" value="ECO:0007669"/>
    <property type="project" value="TreeGrafter"/>
</dbReference>
<evidence type="ECO:0000313" key="2">
    <source>
        <dbReference type="EMBL" id="TEB06091.1"/>
    </source>
</evidence>
<feature type="transmembrane region" description="Helical" evidence="1">
    <location>
        <begin position="12"/>
        <end position="33"/>
    </location>
</feature>
<dbReference type="SUPFAM" id="SSF82693">
    <property type="entry name" value="Multidrug efflux transporter AcrB pore domain, PN1, PN2, PC1 and PC2 subdomains"/>
    <property type="match status" value="3"/>
</dbReference>
<dbReference type="SUPFAM" id="SSF82714">
    <property type="entry name" value="Multidrug efflux transporter AcrB TolC docking domain, DN and DC subdomains"/>
    <property type="match status" value="2"/>
</dbReference>
<dbReference type="EMBL" id="QFGA01000002">
    <property type="protein sequence ID" value="TEB06091.1"/>
    <property type="molecule type" value="Genomic_DNA"/>
</dbReference>
<accession>A0A4Y7RBK2</accession>
<keyword evidence="1" id="KW-0472">Membrane</keyword>
<name>A0A4Y7RBK2_9FIRM</name>
<keyword evidence="3" id="KW-1185">Reference proteome</keyword>
<dbReference type="AlphaFoldDB" id="A0A4Y7RBK2"/>
<dbReference type="Gene3D" id="3.30.70.1440">
    <property type="entry name" value="Multidrug efflux transporter AcrB pore domain"/>
    <property type="match status" value="1"/>
</dbReference>
<keyword evidence="1" id="KW-0812">Transmembrane</keyword>
<feature type="transmembrane region" description="Helical" evidence="1">
    <location>
        <begin position="856"/>
        <end position="874"/>
    </location>
</feature>
<feature type="transmembrane region" description="Helical" evidence="1">
    <location>
        <begin position="989"/>
        <end position="1015"/>
    </location>
</feature>
<gene>
    <name evidence="2" type="primary">swrC_3</name>
    <name evidence="2" type="ORF">Psch_03133</name>
</gene>
<organism evidence="2 3">
    <name type="scientific">Pelotomaculum schinkii</name>
    <dbReference type="NCBI Taxonomy" id="78350"/>
    <lineage>
        <taxon>Bacteria</taxon>
        <taxon>Bacillati</taxon>
        <taxon>Bacillota</taxon>
        <taxon>Clostridia</taxon>
        <taxon>Eubacteriales</taxon>
        <taxon>Desulfotomaculaceae</taxon>
        <taxon>Pelotomaculum</taxon>
    </lineage>
</organism>
<dbReference type="Gene3D" id="3.30.70.1320">
    <property type="entry name" value="Multidrug efflux transporter AcrB pore domain like"/>
    <property type="match status" value="1"/>
</dbReference>
<dbReference type="PANTHER" id="PTHR32063">
    <property type="match status" value="1"/>
</dbReference>
<reference evidence="2 3" key="1">
    <citation type="journal article" date="2018" name="Environ. Microbiol.">
        <title>Novel energy conservation strategies and behaviour of Pelotomaculum schinkii driving syntrophic propionate catabolism.</title>
        <authorList>
            <person name="Hidalgo-Ahumada C.A.P."/>
            <person name="Nobu M.K."/>
            <person name="Narihiro T."/>
            <person name="Tamaki H."/>
            <person name="Liu W.T."/>
            <person name="Kamagata Y."/>
            <person name="Stams A.J.M."/>
            <person name="Imachi H."/>
            <person name="Sousa D.Z."/>
        </authorList>
    </citation>
    <scope>NUCLEOTIDE SEQUENCE [LARGE SCALE GENOMIC DNA]</scope>
    <source>
        <strain evidence="2 3">HH</strain>
    </source>
</reference>
<dbReference type="Pfam" id="PF00873">
    <property type="entry name" value="ACR_tran"/>
    <property type="match status" value="1"/>
</dbReference>
<feature type="transmembrane region" description="Helical" evidence="1">
    <location>
        <begin position="358"/>
        <end position="377"/>
    </location>
</feature>
<feature type="transmembrane region" description="Helical" evidence="1">
    <location>
        <begin position="912"/>
        <end position="937"/>
    </location>
</feature>
<dbReference type="SUPFAM" id="SSF82866">
    <property type="entry name" value="Multidrug efflux transporter AcrB transmembrane domain"/>
    <property type="match status" value="2"/>
</dbReference>
<feature type="transmembrane region" description="Helical" evidence="1">
    <location>
        <begin position="958"/>
        <end position="977"/>
    </location>
</feature>
<dbReference type="Gene3D" id="3.30.70.1430">
    <property type="entry name" value="Multidrug efflux transporter AcrB pore domain"/>
    <property type="match status" value="2"/>
</dbReference>
<feature type="transmembrane region" description="Helical" evidence="1">
    <location>
        <begin position="534"/>
        <end position="553"/>
    </location>
</feature>
<feature type="transmembrane region" description="Helical" evidence="1">
    <location>
        <begin position="886"/>
        <end position="906"/>
    </location>
</feature>
<dbReference type="PRINTS" id="PR00702">
    <property type="entry name" value="ACRIFLAVINRP"/>
</dbReference>
<dbReference type="RefSeq" id="WP_190258707.1">
    <property type="nucleotide sequence ID" value="NZ_QFGA01000002.1"/>
</dbReference>
<dbReference type="InterPro" id="IPR001036">
    <property type="entry name" value="Acrflvin-R"/>
</dbReference>
<dbReference type="GO" id="GO:0042910">
    <property type="term" value="F:xenobiotic transmembrane transporter activity"/>
    <property type="evidence" value="ECO:0007669"/>
    <property type="project" value="TreeGrafter"/>
</dbReference>
<evidence type="ECO:0000256" key="1">
    <source>
        <dbReference type="SAM" id="Phobius"/>
    </source>
</evidence>
<proteinExistence type="predicted"/>
<feature type="transmembrane region" description="Helical" evidence="1">
    <location>
        <begin position="461"/>
        <end position="480"/>
    </location>
</feature>
<feature type="transmembrane region" description="Helical" evidence="1">
    <location>
        <begin position="429"/>
        <end position="449"/>
    </location>
</feature>
<comment type="caution">
    <text evidence="2">The sequence shown here is derived from an EMBL/GenBank/DDBJ whole genome shotgun (WGS) entry which is preliminary data.</text>
</comment>
<sequence length="1036" mass="111127">MKITDVSVERPLAITMLILALVVLGLFSLPRLAVDLFPNMELPVAAIVTSYEGAAPAEVEKLITKPIESSVATVSNVTELRSISQFGRSMVIVIFDWGTSVDNSVNDLRDKVEMIKGSLPSDAGSPMTLKMDPNNMPIIMLSVEGKDLVRLKTVAEDTIKPRLERISGVASATINGGKEREIKIQLDRAKMESYGLSVSQVVQNIAGDNIAGSAGTVDSGSSEMTIRVLGEYNTPESLKNIRISLSGTGNTIALGDIATIEDSFKDETTYTSTNGEPSLGIDVMKASDGNTVQVARKVHEEVNELNKVLPAGMKIETVMDQSTFIQSSIDGVTHHGLLGGIFAMIVLYFFLRNIRSTLVVMIVIPISIIATFAMLYFGKQTINMMSLGGLMLGLGSLVDFSVVVLESIYRYRQNGFGIIEAAKLGSAEVGSAVTASAMCQVLVFMPIVFVEGLAGILFKPLALTVSFSHIAALFAALTLVPMLSSKLLQSVPPPEAVFEGKSKNPAVHFGRLLHRLNERYGKLLRWALDHRKRVVGLVVLALALSLAATPLIGTEFIPNMDQGELTVDVKLPAGTKLEETKQFAENIEDLIRHEISDVDHIFATVGGGGAYSMSSGGSREASLQVKLKPLDERRITTTEAAEQLRRILAKVPGAEINVTTGSAMSTGSAIDISIRGDDLEVLEELGDQVLNIVKETAGTRNAVNSLADASYELQVVVDREQAARYGLSASQVLSAVRNSFDGQVVSRMRTGDNEVDIRLETTDSLTATSDTLANLTIVSPTGARVPVTSVAQIVTDKAPQQISRYTQNREVSITADIAGRDLGSINAEIQAKLDNLAVPEGYLVEFGGQAEDMAESFGSLGLALLLAIVLVYMFMVAQFESLFQPFIIMFALPPTFVGVVLGLGLTGHHLSVPALIGAIMLVGIVLNNSIVLVDYINTLRKKGYDLREAILEAGPVRLRPILMTALTTILALLPLAFGTGEGSEGQAPMAVVVAFGLTLSTLITLVFVPVVYTIFDDWGKKISQRLSRKANAQVTS</sequence>
<dbReference type="Proteomes" id="UP000298324">
    <property type="component" value="Unassembled WGS sequence"/>
</dbReference>
<protein>
    <submittedName>
        <fullName evidence="2">Swarming motility protein SwrC</fullName>
    </submittedName>
</protein>
<dbReference type="InterPro" id="IPR027463">
    <property type="entry name" value="AcrB_DN_DC_subdom"/>
</dbReference>
<dbReference type="Gene3D" id="1.20.1640.10">
    <property type="entry name" value="Multidrug efflux transporter AcrB transmembrane domain"/>
    <property type="match status" value="2"/>
</dbReference>
<feature type="transmembrane region" description="Helical" evidence="1">
    <location>
        <begin position="389"/>
        <end position="409"/>
    </location>
</feature>
<dbReference type="Gene3D" id="3.30.2090.10">
    <property type="entry name" value="Multidrug efflux transporter AcrB TolC docking domain, DN and DC subdomains"/>
    <property type="match status" value="2"/>
</dbReference>
<dbReference type="PANTHER" id="PTHR32063:SF0">
    <property type="entry name" value="SWARMING MOTILITY PROTEIN SWRC"/>
    <property type="match status" value="1"/>
</dbReference>
<feature type="transmembrane region" description="Helical" evidence="1">
    <location>
        <begin position="332"/>
        <end position="351"/>
    </location>
</feature>
<evidence type="ECO:0000313" key="3">
    <source>
        <dbReference type="Proteomes" id="UP000298324"/>
    </source>
</evidence>
<keyword evidence="1" id="KW-1133">Transmembrane helix</keyword>